<dbReference type="GO" id="GO:0004888">
    <property type="term" value="F:transmembrane signaling receptor activity"/>
    <property type="evidence" value="ECO:0007669"/>
    <property type="project" value="InterPro"/>
</dbReference>
<protein>
    <submittedName>
        <fullName evidence="3">Neurotransmitter-gated ion-channel ligand binding domain-containing protein</fullName>
    </submittedName>
</protein>
<dbReference type="Gene3D" id="2.60.120.380">
    <property type="match status" value="1"/>
</dbReference>
<sequence>MSAETGWPVGGLGDRAHTVWRVLFLALLLAALAGTVTAEDDAIVQDLAGRIEPGQAIVYDLDLQEGWTLYAYAKGSSGNLDPFLAVARPDLNASRVRTEFATDVTRSLAAGQDPFEAIPEIAGRYFLAWNDDTNGTYDSALQYRVPADGDYLLIVIGSPAKRGQTFGDYRLLVGIDAPQVLTGQAEPTGAAVAVLNSSASRPRVGVREVTGNLSVNSSSTFYTLGGVEANDTFYAFIEATSGDLVPAMILRDYGGKPLAAAASVPGTRSAVLQYTFSGASSNNRLEVLASPLNGANTTGDFRLLAGLNAPGVLAGTEPPGGVAVLREPIRVKVGIELEQITNVDQVGENFAVVANIWMEWNDPALAFSPDECNCQLKIYRSVDDFVDAEGSRWPEFTLYNQQAQRWTQNQIIVVQQSGTATYFEHFWTTLQAPDFNFRAYPFDTQDFFIRIDSLYPEELYVYEPWPEKTTIGTQLGEEEWYITASETNISTVEITTRNSRYSFYFEAARHLTFYVLRILVPILIIILLTYVTFLLKDYGKRAEIASANLLLFIAFNFTIAGSLPHLGYLTFLDAVLVATFVITGITVAYNLYLRWLATERQKEIADRIDRVMVWLYPAAYIAALVLASLLL</sequence>
<dbReference type="RefSeq" id="WP_066955357.1">
    <property type="nucleotide sequence ID" value="NZ_BCNX01000004.1"/>
</dbReference>
<dbReference type="AlphaFoldDB" id="A0A1G8XSP6"/>
<dbReference type="Gene3D" id="1.20.58.390">
    <property type="entry name" value="Neurotransmitter-gated ion-channel transmembrane domain"/>
    <property type="match status" value="1"/>
</dbReference>
<reference evidence="3 4" key="1">
    <citation type="submission" date="2016-10" db="EMBL/GenBank/DDBJ databases">
        <authorList>
            <person name="Varghese N."/>
            <person name="Submissions S."/>
        </authorList>
    </citation>
    <scope>NUCLEOTIDE SEQUENCE [LARGE SCALE GENOMIC DNA]</scope>
    <source>
        <strain evidence="3 4">DSM 2373</strain>
    </source>
</reference>
<dbReference type="InterPro" id="IPR006201">
    <property type="entry name" value="Neur_channel"/>
</dbReference>
<dbReference type="Pfam" id="PF02931">
    <property type="entry name" value="Neur_chan_LBD"/>
    <property type="match status" value="1"/>
</dbReference>
<evidence type="ECO:0000313" key="3">
    <source>
        <dbReference type="EMBL" id="SDJ93558.1"/>
    </source>
</evidence>
<evidence type="ECO:0000259" key="2">
    <source>
        <dbReference type="Pfam" id="PF02931"/>
    </source>
</evidence>
<dbReference type="OrthoDB" id="107105at2157"/>
<dbReference type="InterPro" id="IPR006202">
    <property type="entry name" value="Neur_chan_lig-bd"/>
</dbReference>
<dbReference type="STRING" id="2200.GCA_001571405_00629"/>
<accession>A0A1G8XSP6</accession>
<evidence type="ECO:0000313" key="4">
    <source>
        <dbReference type="Proteomes" id="UP000326500"/>
    </source>
</evidence>
<dbReference type="EMBL" id="FNFT01000002">
    <property type="protein sequence ID" value="SDJ93558.1"/>
    <property type="molecule type" value="Genomic_DNA"/>
</dbReference>
<feature type="transmembrane region" description="Helical" evidence="1">
    <location>
        <begin position="574"/>
        <end position="592"/>
    </location>
</feature>
<keyword evidence="1" id="KW-0812">Transmembrane</keyword>
<keyword evidence="4" id="KW-1185">Reference proteome</keyword>
<dbReference type="PANTHER" id="PTHR18945">
    <property type="entry name" value="NEUROTRANSMITTER GATED ION CHANNEL"/>
    <property type="match status" value="1"/>
</dbReference>
<dbReference type="GO" id="GO:0016020">
    <property type="term" value="C:membrane"/>
    <property type="evidence" value="ECO:0007669"/>
    <property type="project" value="InterPro"/>
</dbReference>
<feature type="transmembrane region" description="Helical" evidence="1">
    <location>
        <begin position="514"/>
        <end position="535"/>
    </location>
</feature>
<dbReference type="Gene3D" id="2.70.170.10">
    <property type="entry name" value="Neurotransmitter-gated ion-channel ligand-binding domain"/>
    <property type="match status" value="1"/>
</dbReference>
<organism evidence="3 4">
    <name type="scientific">Methanoculleus thermophilus</name>
    <dbReference type="NCBI Taxonomy" id="2200"/>
    <lineage>
        <taxon>Archaea</taxon>
        <taxon>Methanobacteriati</taxon>
        <taxon>Methanobacteriota</taxon>
        <taxon>Stenosarchaea group</taxon>
        <taxon>Methanomicrobia</taxon>
        <taxon>Methanomicrobiales</taxon>
        <taxon>Methanomicrobiaceae</taxon>
        <taxon>Methanoculleus</taxon>
    </lineage>
</organism>
<feature type="transmembrane region" description="Helical" evidence="1">
    <location>
        <begin position="547"/>
        <end position="568"/>
    </location>
</feature>
<dbReference type="Proteomes" id="UP000326500">
    <property type="component" value="Unassembled WGS sequence"/>
</dbReference>
<proteinExistence type="predicted"/>
<keyword evidence="1" id="KW-0472">Membrane</keyword>
<dbReference type="GO" id="GO:0005230">
    <property type="term" value="F:extracellular ligand-gated monoatomic ion channel activity"/>
    <property type="evidence" value="ECO:0007669"/>
    <property type="project" value="InterPro"/>
</dbReference>
<keyword evidence="1" id="KW-1133">Transmembrane helix</keyword>
<feature type="domain" description="Neurotransmitter-gated ion-channel ligand-binding" evidence="2">
    <location>
        <begin position="326"/>
        <end position="515"/>
    </location>
</feature>
<name>A0A1G8XSP6_9EURY</name>
<dbReference type="InterPro" id="IPR036734">
    <property type="entry name" value="Neur_chan_lig-bd_sf"/>
</dbReference>
<evidence type="ECO:0000256" key="1">
    <source>
        <dbReference type="SAM" id="Phobius"/>
    </source>
</evidence>
<feature type="transmembrane region" description="Helical" evidence="1">
    <location>
        <begin position="613"/>
        <end position="630"/>
    </location>
</feature>
<dbReference type="InterPro" id="IPR038050">
    <property type="entry name" value="Neuro_actylchol_rec"/>
</dbReference>
<gene>
    <name evidence="3" type="ORF">SAMN04488571_10231</name>
</gene>
<dbReference type="SUPFAM" id="SSF63712">
    <property type="entry name" value="Nicotinic receptor ligand binding domain-like"/>
    <property type="match status" value="1"/>
</dbReference>